<evidence type="ECO:0000256" key="2">
    <source>
        <dbReference type="ARBA" id="ARBA00022692"/>
    </source>
</evidence>
<evidence type="ECO:0000256" key="3">
    <source>
        <dbReference type="ARBA" id="ARBA00022792"/>
    </source>
</evidence>
<comment type="subcellular location">
    <subcellularLocation>
        <location evidence="10">Mitochondrion inner membrane</location>
        <topology evidence="10">Multi-pass membrane protein</topology>
    </subcellularLocation>
</comment>
<protein>
    <recommendedName>
        <fullName evidence="10">Sensitive to high expression protein 9, mitochondrial</fullName>
    </recommendedName>
</protein>
<reference evidence="12 13" key="1">
    <citation type="submission" date="2016-03" db="EMBL/GenBank/DDBJ databases">
        <title>How can Kluyveromyces marxianus grow so fast - potential evolutionary course in Saccharomyces Complex revealed by comparative genomics.</title>
        <authorList>
            <person name="Mo W."/>
            <person name="Lu W."/>
            <person name="Yang X."/>
            <person name="Qi J."/>
            <person name="Lv H."/>
        </authorList>
    </citation>
    <scope>NUCLEOTIDE SEQUENCE [LARGE SCALE GENOMIC DNA]</scope>
    <source>
        <strain evidence="12 13">FIM1</strain>
    </source>
</reference>
<keyword evidence="4 10" id="KW-0809">Transit peptide</keyword>
<evidence type="ECO:0000256" key="6">
    <source>
        <dbReference type="ARBA" id="ARBA00023054"/>
    </source>
</evidence>
<dbReference type="Proteomes" id="UP000422736">
    <property type="component" value="Chromosome 1"/>
</dbReference>
<evidence type="ECO:0000313" key="12">
    <source>
        <dbReference type="EMBL" id="QGN13931.1"/>
    </source>
</evidence>
<organism evidence="12 13">
    <name type="scientific">Kluyveromyces marxianus</name>
    <name type="common">Yeast</name>
    <name type="synonym">Candida kefyr</name>
    <dbReference type="NCBI Taxonomy" id="4911"/>
    <lineage>
        <taxon>Eukaryota</taxon>
        <taxon>Fungi</taxon>
        <taxon>Dikarya</taxon>
        <taxon>Ascomycota</taxon>
        <taxon>Saccharomycotina</taxon>
        <taxon>Saccharomycetes</taxon>
        <taxon>Saccharomycetales</taxon>
        <taxon>Saccharomycetaceae</taxon>
        <taxon>Kluyveromyces</taxon>
    </lineage>
</organism>
<evidence type="ECO:0000256" key="9">
    <source>
        <dbReference type="ARBA" id="ARBA00024807"/>
    </source>
</evidence>
<evidence type="ECO:0000256" key="11">
    <source>
        <dbReference type="SAM" id="Coils"/>
    </source>
</evidence>
<keyword evidence="7 10" id="KW-0496">Mitochondrion</keyword>
<evidence type="ECO:0000256" key="10">
    <source>
        <dbReference type="RuleBase" id="RU364128"/>
    </source>
</evidence>
<dbReference type="PANTHER" id="PTHR31961">
    <property type="entry name" value="SENSITIVE TO HIGH EXPRESSION PROTEIN 9, MITOCHONDRIAL"/>
    <property type="match status" value="1"/>
</dbReference>
<keyword evidence="6 11" id="KW-0175">Coiled coil</keyword>
<dbReference type="PANTHER" id="PTHR31961:SF3">
    <property type="entry name" value="SENSITIVE TO HIGH EXPRESSION PROTEIN 9, MITOCHONDRIAL"/>
    <property type="match status" value="1"/>
</dbReference>
<comment type="subunit">
    <text evidence="10">Homooligomer.</text>
</comment>
<keyword evidence="3 10" id="KW-0999">Mitochondrion inner membrane</keyword>
<evidence type="ECO:0000256" key="1">
    <source>
        <dbReference type="ARBA" id="ARBA00007472"/>
    </source>
</evidence>
<feature type="coiled-coil region" evidence="11">
    <location>
        <begin position="151"/>
        <end position="192"/>
    </location>
</feature>
<comment type="function">
    <text evidence="9">Required for the maintenance of the structure of the mitochondrial inner membrane. Involved in mitochondrial morphology. Causes growth arrest when highly overexpressed.</text>
</comment>
<keyword evidence="5 10" id="KW-1133">Transmembrane helix</keyword>
<evidence type="ECO:0000256" key="8">
    <source>
        <dbReference type="ARBA" id="ARBA00023136"/>
    </source>
</evidence>
<dbReference type="Pfam" id="PF05546">
    <property type="entry name" value="She9_MDM33"/>
    <property type="match status" value="1"/>
</dbReference>
<feature type="transmembrane region" description="Helical" evidence="10">
    <location>
        <begin position="393"/>
        <end position="412"/>
    </location>
</feature>
<evidence type="ECO:0000256" key="7">
    <source>
        <dbReference type="ARBA" id="ARBA00023128"/>
    </source>
</evidence>
<evidence type="ECO:0000313" key="13">
    <source>
        <dbReference type="Proteomes" id="UP000422736"/>
    </source>
</evidence>
<keyword evidence="8 10" id="KW-0472">Membrane</keyword>
<feature type="coiled-coil region" evidence="11">
    <location>
        <begin position="65"/>
        <end position="99"/>
    </location>
</feature>
<proteinExistence type="inferred from homology"/>
<sequence>MIMRPVARLYYPCYGLSRNKLVRLYSTGPNSKSSLLNVWKQKLGEYWDNSQIKMNDTLGKLRGYSMNLKIQLDKAQKSIQDANEKLARMENDSHDSNLNFNAEGKIKNLPSERERHRKKWARKMELYLDSLQETIFTATRALNDVTGYSSIQTLRNTIELLEKELKDTKKLVNEAKDQYDTAIKARSESQKEVNELLQRKHSWTPSDLERFTQLYKDDAENLQLQEQAKERLGELEAKEEEISTNLYRAILTRYHEEQIWSDKIRRTSTWGTFILMGVNILFFFVFQLLLEPWKRRRLVGSFEDKVKKALDDHQKEQTLAISEISGNIDSLMDGKLQEKPITPIPQQTEDKTAPPELYKILQDLKVWLTIQLTTTYNKLLDLLPNPTFTFTKGYFYSYSTLILTVGMVFGHYI</sequence>
<dbReference type="EMBL" id="CP015054">
    <property type="protein sequence ID" value="QGN13931.1"/>
    <property type="molecule type" value="Genomic_DNA"/>
</dbReference>
<name>A0ABX6EP08_KLUMA</name>
<feature type="transmembrane region" description="Helical" evidence="10">
    <location>
        <begin position="270"/>
        <end position="290"/>
    </location>
</feature>
<keyword evidence="2 10" id="KW-0812">Transmembrane</keyword>
<keyword evidence="13" id="KW-1185">Reference proteome</keyword>
<gene>
    <name evidence="12" type="primary">SHE9</name>
    <name evidence="12" type="ORF">FIM1_579</name>
</gene>
<evidence type="ECO:0000256" key="5">
    <source>
        <dbReference type="ARBA" id="ARBA00022989"/>
    </source>
</evidence>
<dbReference type="InterPro" id="IPR008839">
    <property type="entry name" value="MDM33_fungi"/>
</dbReference>
<accession>A0ABX6EP08</accession>
<evidence type="ECO:0000256" key="4">
    <source>
        <dbReference type="ARBA" id="ARBA00022946"/>
    </source>
</evidence>
<comment type="similarity">
    <text evidence="1 10">Belongs to the SHE9 family.</text>
</comment>